<proteinExistence type="predicted"/>
<evidence type="ECO:0000313" key="1">
    <source>
        <dbReference type="EMBL" id="OCT72840.1"/>
    </source>
</evidence>
<dbReference type="Proteomes" id="UP000694892">
    <property type="component" value="Chromosome 7L"/>
</dbReference>
<dbReference type="EMBL" id="CM004478">
    <property type="protein sequence ID" value="OCT72840.1"/>
    <property type="molecule type" value="Genomic_DNA"/>
</dbReference>
<protein>
    <submittedName>
        <fullName evidence="1">Uncharacterized protein</fullName>
    </submittedName>
</protein>
<sequence>MNNPSLKNKYRTWEARRCFRLQTDGFTIMAYLGSGSLRLGYSGAHYTAVLTATLCQSPNMNLKNIPKRGIIFPNIANNRRLRLSVRVQAQIPIKQCKQR</sequence>
<dbReference type="AlphaFoldDB" id="A0A974CHN1"/>
<name>A0A974CHN1_XENLA</name>
<gene>
    <name evidence="1" type="ORF">XELAEV_18035819mg</name>
</gene>
<evidence type="ECO:0000313" key="2">
    <source>
        <dbReference type="Proteomes" id="UP000694892"/>
    </source>
</evidence>
<organism evidence="1 2">
    <name type="scientific">Xenopus laevis</name>
    <name type="common">African clawed frog</name>
    <dbReference type="NCBI Taxonomy" id="8355"/>
    <lineage>
        <taxon>Eukaryota</taxon>
        <taxon>Metazoa</taxon>
        <taxon>Chordata</taxon>
        <taxon>Craniata</taxon>
        <taxon>Vertebrata</taxon>
        <taxon>Euteleostomi</taxon>
        <taxon>Amphibia</taxon>
        <taxon>Batrachia</taxon>
        <taxon>Anura</taxon>
        <taxon>Pipoidea</taxon>
        <taxon>Pipidae</taxon>
        <taxon>Xenopodinae</taxon>
        <taxon>Xenopus</taxon>
        <taxon>Xenopus</taxon>
    </lineage>
</organism>
<reference evidence="2" key="1">
    <citation type="journal article" date="2016" name="Nature">
        <title>Genome evolution in the allotetraploid frog Xenopus laevis.</title>
        <authorList>
            <person name="Session A.M."/>
            <person name="Uno Y."/>
            <person name="Kwon T."/>
            <person name="Chapman J.A."/>
            <person name="Toyoda A."/>
            <person name="Takahashi S."/>
            <person name="Fukui A."/>
            <person name="Hikosaka A."/>
            <person name="Suzuki A."/>
            <person name="Kondo M."/>
            <person name="van Heeringen S.J."/>
            <person name="Quigley I."/>
            <person name="Heinz S."/>
            <person name="Ogino H."/>
            <person name="Ochi H."/>
            <person name="Hellsten U."/>
            <person name="Lyons J.B."/>
            <person name="Simakov O."/>
            <person name="Putnam N."/>
            <person name="Stites J."/>
            <person name="Kuroki Y."/>
            <person name="Tanaka T."/>
            <person name="Michiue T."/>
            <person name="Watanabe M."/>
            <person name="Bogdanovic O."/>
            <person name="Lister R."/>
            <person name="Georgiou G."/>
            <person name="Paranjpe S.S."/>
            <person name="van Kruijsbergen I."/>
            <person name="Shu S."/>
            <person name="Carlson J."/>
            <person name="Kinoshita T."/>
            <person name="Ohta Y."/>
            <person name="Mawaribuchi S."/>
            <person name="Jenkins J."/>
            <person name="Grimwood J."/>
            <person name="Schmutz J."/>
            <person name="Mitros T."/>
            <person name="Mozaffari S.V."/>
            <person name="Suzuki Y."/>
            <person name="Haramoto Y."/>
            <person name="Yamamoto T.S."/>
            <person name="Takagi C."/>
            <person name="Heald R."/>
            <person name="Miller K."/>
            <person name="Haudenschild C."/>
            <person name="Kitzman J."/>
            <person name="Nakayama T."/>
            <person name="Izutsu Y."/>
            <person name="Robert J."/>
            <person name="Fortriede J."/>
            <person name="Burns K."/>
            <person name="Lotay V."/>
            <person name="Karimi K."/>
            <person name="Yasuoka Y."/>
            <person name="Dichmann D.S."/>
            <person name="Flajnik M.F."/>
            <person name="Houston D.W."/>
            <person name="Shendure J."/>
            <person name="DuPasquier L."/>
            <person name="Vize P.D."/>
            <person name="Zorn A.M."/>
            <person name="Ito M."/>
            <person name="Marcotte E.M."/>
            <person name="Wallingford J.B."/>
            <person name="Ito Y."/>
            <person name="Asashima M."/>
            <person name="Ueno N."/>
            <person name="Matsuda Y."/>
            <person name="Veenstra G.J."/>
            <person name="Fujiyama A."/>
            <person name="Harland R.M."/>
            <person name="Taira M."/>
            <person name="Rokhsar D.S."/>
        </authorList>
    </citation>
    <scope>NUCLEOTIDE SEQUENCE [LARGE SCALE GENOMIC DNA]</scope>
    <source>
        <strain evidence="2">J</strain>
    </source>
</reference>
<accession>A0A974CHN1</accession>